<dbReference type="GO" id="GO:1901137">
    <property type="term" value="P:carbohydrate derivative biosynthetic process"/>
    <property type="evidence" value="ECO:0007669"/>
    <property type="project" value="UniProtKB-ARBA"/>
</dbReference>
<evidence type="ECO:0000259" key="3">
    <source>
        <dbReference type="Pfam" id="PF00534"/>
    </source>
</evidence>
<evidence type="ECO:0000256" key="2">
    <source>
        <dbReference type="ARBA" id="ARBA00022679"/>
    </source>
</evidence>
<dbReference type="OrthoDB" id="9802525at2"/>
<dbReference type="PANTHER" id="PTHR45947">
    <property type="entry name" value="SULFOQUINOVOSYL TRANSFERASE SQD2"/>
    <property type="match status" value="1"/>
</dbReference>
<dbReference type="Proteomes" id="UP000295371">
    <property type="component" value="Unassembled WGS sequence"/>
</dbReference>
<dbReference type="EMBL" id="SOAW01000002">
    <property type="protein sequence ID" value="TDT31057.1"/>
    <property type="molecule type" value="Genomic_DNA"/>
</dbReference>
<accession>A0A4R7J3S7</accession>
<evidence type="ECO:0000313" key="5">
    <source>
        <dbReference type="EMBL" id="TDT31057.1"/>
    </source>
</evidence>
<evidence type="ECO:0000256" key="1">
    <source>
        <dbReference type="ARBA" id="ARBA00022676"/>
    </source>
</evidence>
<dbReference type="Gene3D" id="3.40.50.2000">
    <property type="entry name" value="Glycogen Phosphorylase B"/>
    <property type="match status" value="2"/>
</dbReference>
<organism evidence="5 6">
    <name type="scientific">Naumannella halotolerans</name>
    <dbReference type="NCBI Taxonomy" id="993414"/>
    <lineage>
        <taxon>Bacteria</taxon>
        <taxon>Bacillati</taxon>
        <taxon>Actinomycetota</taxon>
        <taxon>Actinomycetes</taxon>
        <taxon>Propionibacteriales</taxon>
        <taxon>Propionibacteriaceae</taxon>
        <taxon>Naumannella</taxon>
    </lineage>
</organism>
<dbReference type="Pfam" id="PF00534">
    <property type="entry name" value="Glycos_transf_1"/>
    <property type="match status" value="1"/>
</dbReference>
<proteinExistence type="predicted"/>
<dbReference type="InterPro" id="IPR028098">
    <property type="entry name" value="Glyco_trans_4-like_N"/>
</dbReference>
<evidence type="ECO:0000313" key="6">
    <source>
        <dbReference type="Proteomes" id="UP000295371"/>
    </source>
</evidence>
<keyword evidence="1" id="KW-0328">Glycosyltransferase</keyword>
<dbReference type="RefSeq" id="WP_133755374.1">
    <property type="nucleotide sequence ID" value="NZ_CP171129.1"/>
</dbReference>
<feature type="domain" description="Glycosyltransferase subfamily 4-like N-terminal" evidence="4">
    <location>
        <begin position="14"/>
        <end position="177"/>
    </location>
</feature>
<reference evidence="5 6" key="1">
    <citation type="submission" date="2019-03" db="EMBL/GenBank/DDBJ databases">
        <title>Genomic Encyclopedia of Archaeal and Bacterial Type Strains, Phase II (KMG-II): from individual species to whole genera.</title>
        <authorList>
            <person name="Goeker M."/>
        </authorList>
    </citation>
    <scope>NUCLEOTIDE SEQUENCE [LARGE SCALE GENOMIC DNA]</scope>
    <source>
        <strain evidence="5 6">DSM 24323</strain>
    </source>
</reference>
<dbReference type="Pfam" id="PF13439">
    <property type="entry name" value="Glyco_transf_4"/>
    <property type="match status" value="1"/>
</dbReference>
<keyword evidence="2 5" id="KW-0808">Transferase</keyword>
<dbReference type="CDD" id="cd03814">
    <property type="entry name" value="GT4-like"/>
    <property type="match status" value="1"/>
</dbReference>
<dbReference type="InterPro" id="IPR001296">
    <property type="entry name" value="Glyco_trans_1"/>
</dbReference>
<sequence length="373" mass="41215">MRIALVTETFLPSVDGVVTRLTKAVERFTELGHEVLVVAPDLGVRSHAGAQVEGIPAIVVPFYRHRPFAMPHPKVARVLAEFSPDVIHAAQPIMMVTSAARYARRHRIPLVASYHTHIPRYLDLYPAWRWGKRAVWWHIRHQHGMVDLNLVTSQSLREELSAQGIRRIEVLPRGVDTVTRHPRFASATMRDRLSDRHPEDRLLIFVGRLAAEKQIETLRPLLDRSPNLRLAIIGDGPYRGALERAFAGSNTVFTGFLRGDDLAAAFASADGFLFPSVTETLGLVIAEAMASGVPVIAAKSGPTLEQVTDGYDGLLYSADDQASLDHAVQRLDDPELVDRIRGNARAAAEAQSWQAASDALLEHYRSVLPGNHA</sequence>
<evidence type="ECO:0000259" key="4">
    <source>
        <dbReference type="Pfam" id="PF13439"/>
    </source>
</evidence>
<comment type="caution">
    <text evidence="5">The sequence shown here is derived from an EMBL/GenBank/DDBJ whole genome shotgun (WGS) entry which is preliminary data.</text>
</comment>
<gene>
    <name evidence="5" type="ORF">CLV29_2469</name>
</gene>
<dbReference type="SUPFAM" id="SSF53756">
    <property type="entry name" value="UDP-Glycosyltransferase/glycogen phosphorylase"/>
    <property type="match status" value="1"/>
</dbReference>
<dbReference type="InterPro" id="IPR050194">
    <property type="entry name" value="Glycosyltransferase_grp1"/>
</dbReference>
<dbReference type="AlphaFoldDB" id="A0A4R7J3S7"/>
<keyword evidence="6" id="KW-1185">Reference proteome</keyword>
<dbReference type="PANTHER" id="PTHR45947:SF3">
    <property type="entry name" value="SULFOQUINOVOSYL TRANSFERASE SQD2"/>
    <property type="match status" value="1"/>
</dbReference>
<name>A0A4R7J3S7_9ACTN</name>
<protein>
    <submittedName>
        <fullName evidence="5">Glycosyltransferase involved in cell wall biosynthesis</fullName>
    </submittedName>
</protein>
<dbReference type="GO" id="GO:0016757">
    <property type="term" value="F:glycosyltransferase activity"/>
    <property type="evidence" value="ECO:0007669"/>
    <property type="project" value="UniProtKB-KW"/>
</dbReference>
<feature type="domain" description="Glycosyl transferase family 1" evidence="3">
    <location>
        <begin position="198"/>
        <end position="345"/>
    </location>
</feature>